<reference evidence="3 4" key="1">
    <citation type="submission" date="2016-02" db="EMBL/GenBank/DDBJ databases">
        <title>Comparison of Clostridium stercorarium subspecies using comparative genomics and transcriptomics.</title>
        <authorList>
            <person name="Schellenberg J."/>
            <person name="Thallinger G."/>
            <person name="Levin D.B."/>
            <person name="Zhang X."/>
            <person name="Alvare G."/>
            <person name="Fristensky B."/>
            <person name="Sparling R."/>
        </authorList>
    </citation>
    <scope>NUCLEOTIDE SEQUENCE [LARGE SCALE GENOMIC DNA]</scope>
    <source>
        <strain evidence="3 4">DSM 2910</strain>
    </source>
</reference>
<evidence type="ECO:0000313" key="3">
    <source>
        <dbReference type="EMBL" id="ANW99067.1"/>
    </source>
</evidence>
<proteinExistence type="predicted"/>
<dbReference type="Pfam" id="PF14262">
    <property type="entry name" value="Cthe_2159"/>
    <property type="match status" value="1"/>
</dbReference>
<dbReference type="PROSITE" id="PS51257">
    <property type="entry name" value="PROKAR_LIPOPROTEIN"/>
    <property type="match status" value="1"/>
</dbReference>
<name>A0A1B1YE86_THEST</name>
<dbReference type="InterPro" id="IPR025584">
    <property type="entry name" value="Cthe_2159"/>
</dbReference>
<sequence>MKKLIPVMLLVFIVMLSGCSRNTGGKQSETGAGNQTGNSGNAGGSASVGSSTGNTSKLFSSRDFEVGYDENASAVILLEGDTITSNSNAATVSGRTVTITDEGTYILSGNLNDGMIIVNADKTDKIQLVFNNVSIHSETSAPVYILNADKVFITLARDSSNTLSNGGTFNALDGNNIDGVIFSKEDLTLNGSGTLTIYSPAGHGIVSKDELRLTSGIFRITAASHGIEGKDNICIANAEIDITAGKDGIHSENTDDTSLGFIYIQSGTFNITSEGDGISASAYMQIDDGTFNIVSGGGSSNAQMKTNDFMGGFMRRERPGLGPAEGDSGNANTGTDAGNATVSGKGIKAAGYLTVNGGRFTIDSADDAVHSNASIDINGGTFEISTGDDGFHADESLTINSGTVNISKSYEGLEALHVTVAGGDITIYADDDGINAAGGKDQSGFGGIRGNDRFGRPGPGSFSSDGSIVISGGNIYVNARGDGIDANGTLTITGGYTVVCGPTVGDTATLDFDISGTITGGTFIGTGSANMAQTFSDSEQGVISVRVGNQPAGTTIILVDSNGNTIIPSFTPELDFAVVILSSPDIVKGETYKITIGSNTGEFTAK</sequence>
<feature type="signal peptide" evidence="2">
    <location>
        <begin position="1"/>
        <end position="22"/>
    </location>
</feature>
<dbReference type="EMBL" id="CP014672">
    <property type="protein sequence ID" value="ANW99067.1"/>
    <property type="molecule type" value="Genomic_DNA"/>
</dbReference>
<feature type="region of interest" description="Disordered" evidence="1">
    <location>
        <begin position="24"/>
        <end position="54"/>
    </location>
</feature>
<gene>
    <name evidence="3" type="ORF">CSTERTH_08510</name>
</gene>
<dbReference type="Proteomes" id="UP000092971">
    <property type="component" value="Chromosome"/>
</dbReference>
<feature type="chain" id="PRO_5039375812" description="Dockerin type 1" evidence="2">
    <location>
        <begin position="23"/>
        <end position="606"/>
    </location>
</feature>
<keyword evidence="2" id="KW-0732">Signal</keyword>
<evidence type="ECO:0000256" key="2">
    <source>
        <dbReference type="SAM" id="SignalP"/>
    </source>
</evidence>
<evidence type="ECO:0000313" key="4">
    <source>
        <dbReference type="Proteomes" id="UP000092971"/>
    </source>
</evidence>
<organism evidence="3 4">
    <name type="scientific">Thermoclostridium stercorarium subsp. thermolacticum DSM 2910</name>
    <dbReference type="NCBI Taxonomy" id="1121336"/>
    <lineage>
        <taxon>Bacteria</taxon>
        <taxon>Bacillati</taxon>
        <taxon>Bacillota</taxon>
        <taxon>Clostridia</taxon>
        <taxon>Eubacteriales</taxon>
        <taxon>Oscillospiraceae</taxon>
        <taxon>Thermoclostridium</taxon>
    </lineage>
</organism>
<protein>
    <recommendedName>
        <fullName evidence="5">Dockerin type 1</fullName>
    </recommendedName>
</protein>
<dbReference type="OrthoDB" id="9812829at2"/>
<feature type="compositionally biased region" description="Low complexity" evidence="1">
    <location>
        <begin position="30"/>
        <end position="54"/>
    </location>
</feature>
<evidence type="ECO:0008006" key="5">
    <source>
        <dbReference type="Google" id="ProtNLM"/>
    </source>
</evidence>
<evidence type="ECO:0000256" key="1">
    <source>
        <dbReference type="SAM" id="MobiDB-lite"/>
    </source>
</evidence>
<dbReference type="AlphaFoldDB" id="A0A1B1YE86"/>
<accession>A0A1B1YE86</accession>
<dbReference type="RefSeq" id="WP_065821366.1">
    <property type="nucleotide sequence ID" value="NZ_CP014672.1"/>
</dbReference>